<proteinExistence type="predicted"/>
<dbReference type="PANTHER" id="PTHR43866:SF4">
    <property type="entry name" value="MALONATE-SEMIALDEHYDE DEHYDROGENASE"/>
    <property type="match status" value="1"/>
</dbReference>
<dbReference type="InterPro" id="IPR015590">
    <property type="entry name" value="Aldehyde_DH_dom"/>
</dbReference>
<dbReference type="Gene3D" id="3.40.309.10">
    <property type="entry name" value="Aldehyde Dehydrogenase, Chain A, domain 2"/>
    <property type="match status" value="1"/>
</dbReference>
<evidence type="ECO:0000313" key="5">
    <source>
        <dbReference type="EMBL" id="MFC6237902.1"/>
    </source>
</evidence>
<dbReference type="Pfam" id="PF00171">
    <property type="entry name" value="Aldedh"/>
    <property type="match status" value="1"/>
</dbReference>
<keyword evidence="3" id="KW-0520">NAD</keyword>
<name>A0ABW1SZN1_9ACTN</name>
<dbReference type="InterPro" id="IPR010061">
    <property type="entry name" value="MeMal-semiAld_DH"/>
</dbReference>
<dbReference type="PANTHER" id="PTHR43866">
    <property type="entry name" value="MALONATE-SEMIALDEHYDE DEHYDROGENASE"/>
    <property type="match status" value="1"/>
</dbReference>
<dbReference type="PROSITE" id="PS00070">
    <property type="entry name" value="ALDEHYDE_DEHYDR_CYS"/>
    <property type="match status" value="1"/>
</dbReference>
<feature type="domain" description="Aldehyde dehydrogenase" evidence="4">
    <location>
        <begin position="22"/>
        <end position="479"/>
    </location>
</feature>
<dbReference type="GO" id="GO:0016491">
    <property type="term" value="F:oxidoreductase activity"/>
    <property type="evidence" value="ECO:0007669"/>
    <property type="project" value="UniProtKB-KW"/>
</dbReference>
<dbReference type="InterPro" id="IPR016160">
    <property type="entry name" value="Ald_DH_CS_CYS"/>
</dbReference>
<evidence type="ECO:0000256" key="2">
    <source>
        <dbReference type="ARBA" id="ARBA00023002"/>
    </source>
</evidence>
<dbReference type="CDD" id="cd07085">
    <property type="entry name" value="ALDH_F6_MMSDH"/>
    <property type="match status" value="1"/>
</dbReference>
<keyword evidence="2 5" id="KW-0560">Oxidoreductase</keyword>
<dbReference type="EC" id="1.2.1.27" evidence="1"/>
<dbReference type="RefSeq" id="WP_386765620.1">
    <property type="nucleotide sequence ID" value="NZ_JBHSTI010000008.1"/>
</dbReference>
<dbReference type="SUPFAM" id="SSF53720">
    <property type="entry name" value="ALDH-like"/>
    <property type="match status" value="1"/>
</dbReference>
<dbReference type="InterPro" id="IPR016161">
    <property type="entry name" value="Ald_DH/histidinol_DH"/>
</dbReference>
<dbReference type="NCBIfam" id="TIGR01722">
    <property type="entry name" value="MMSDH"/>
    <property type="match status" value="1"/>
</dbReference>
<dbReference type="InterPro" id="IPR016162">
    <property type="entry name" value="Ald_DH_N"/>
</dbReference>
<evidence type="ECO:0000259" key="4">
    <source>
        <dbReference type="Pfam" id="PF00171"/>
    </source>
</evidence>
<dbReference type="EMBL" id="JBHSTI010000008">
    <property type="protein sequence ID" value="MFC6237902.1"/>
    <property type="molecule type" value="Genomic_DNA"/>
</dbReference>
<keyword evidence="6" id="KW-1185">Reference proteome</keyword>
<evidence type="ECO:0000256" key="3">
    <source>
        <dbReference type="ARBA" id="ARBA00023027"/>
    </source>
</evidence>
<sequence length="499" mass="52798">MTEPTRISHWIDGKPFGGVAERTGEVRDPATGALSGRVDFATSEVMDEAVAAAKAAFAEWGKTSLTKRATVLFAFRHLLNERKEELAAIITAEHGKVLSDALGEVTRGLEVVEFACGIPHLLKGGYSEGVSTGVDVYSIRQPLGVVGIISPFNFPAMVPMWFFPIAIAAGNTVIVKPSEKDPSAANFIAQLWAEAGLPAGVFNVVHGDKVAVDSLLTHKDVKSVSFVGSTAIAKYVYETGTAHGKRVQALGGAKNHMVVLPDADLDLAADAAVNAGFGSAGERCMAISALVCVGDVADPLVAKISERMATLRTGDGRRGSDMGPLVTEVHRDKVKSYIDAGEADGATIVVDGRNPEVDGEPGGYWLGPTLIDNVTTDMSVYTDEIFGPVLSVVRVDSYDVALQMVNDHPYGNGTAIFTNDGGAARRYQNEVEVGMVGINVPIPVPMAYYSFGGWKSSLFGDSHAHGTEGVHFFTRGKVVTSRWLDPSHGGINLGFPTHG</sequence>
<comment type="caution">
    <text evidence="5">The sequence shown here is derived from an EMBL/GenBank/DDBJ whole genome shotgun (WGS) entry which is preliminary data.</text>
</comment>
<dbReference type="Gene3D" id="3.40.605.10">
    <property type="entry name" value="Aldehyde Dehydrogenase, Chain A, domain 1"/>
    <property type="match status" value="1"/>
</dbReference>
<accession>A0ABW1SZN1</accession>
<gene>
    <name evidence="5" type="ORF">ACFQGU_08430</name>
</gene>
<dbReference type="InterPro" id="IPR016163">
    <property type="entry name" value="Ald_DH_C"/>
</dbReference>
<evidence type="ECO:0000256" key="1">
    <source>
        <dbReference type="ARBA" id="ARBA00013048"/>
    </source>
</evidence>
<dbReference type="Proteomes" id="UP001596138">
    <property type="component" value="Unassembled WGS sequence"/>
</dbReference>
<evidence type="ECO:0000313" key="6">
    <source>
        <dbReference type="Proteomes" id="UP001596138"/>
    </source>
</evidence>
<organism evidence="5 6">
    <name type="scientific">Longivirga aurantiaca</name>
    <dbReference type="NCBI Taxonomy" id="1837743"/>
    <lineage>
        <taxon>Bacteria</taxon>
        <taxon>Bacillati</taxon>
        <taxon>Actinomycetota</taxon>
        <taxon>Actinomycetes</taxon>
        <taxon>Sporichthyales</taxon>
        <taxon>Sporichthyaceae</taxon>
        <taxon>Longivirga</taxon>
    </lineage>
</organism>
<protein>
    <recommendedName>
        <fullName evidence="1">methylmalonate-semialdehyde dehydrogenase (CoA acylating)</fullName>
        <ecNumber evidence="1">1.2.1.27</ecNumber>
    </recommendedName>
</protein>
<reference evidence="6" key="1">
    <citation type="journal article" date="2019" name="Int. J. Syst. Evol. Microbiol.">
        <title>The Global Catalogue of Microorganisms (GCM) 10K type strain sequencing project: providing services to taxonomists for standard genome sequencing and annotation.</title>
        <authorList>
            <consortium name="The Broad Institute Genomics Platform"/>
            <consortium name="The Broad Institute Genome Sequencing Center for Infectious Disease"/>
            <person name="Wu L."/>
            <person name="Ma J."/>
        </authorList>
    </citation>
    <scope>NUCLEOTIDE SEQUENCE [LARGE SCALE GENOMIC DNA]</scope>
    <source>
        <strain evidence="6">CGMCC 4.7317</strain>
    </source>
</reference>